<reference evidence="2" key="1">
    <citation type="submission" date="2025-08" db="UniProtKB">
        <authorList>
            <consortium name="RefSeq"/>
        </authorList>
    </citation>
    <scope>IDENTIFICATION</scope>
</reference>
<keyword evidence="1" id="KW-1185">Reference proteome</keyword>
<evidence type="ECO:0000313" key="2">
    <source>
        <dbReference type="RefSeq" id="XP_045155794.1"/>
    </source>
</evidence>
<name>A0AC55DVM4_ECHTE</name>
<proteinExistence type="predicted"/>
<dbReference type="RefSeq" id="XP_045155794.1">
    <property type="nucleotide sequence ID" value="XM_045299859.1"/>
</dbReference>
<organism evidence="1 2">
    <name type="scientific">Echinops telfairi</name>
    <name type="common">Lesser hedgehog tenrec</name>
    <dbReference type="NCBI Taxonomy" id="9371"/>
    <lineage>
        <taxon>Eukaryota</taxon>
        <taxon>Metazoa</taxon>
        <taxon>Chordata</taxon>
        <taxon>Craniata</taxon>
        <taxon>Vertebrata</taxon>
        <taxon>Euteleostomi</taxon>
        <taxon>Mammalia</taxon>
        <taxon>Eutheria</taxon>
        <taxon>Afrotheria</taxon>
        <taxon>Tenrecidae</taxon>
        <taxon>Tenrecinae</taxon>
        <taxon>Echinops</taxon>
    </lineage>
</organism>
<protein>
    <submittedName>
        <fullName evidence="2">Vegetative cell wall protein gp1</fullName>
    </submittedName>
</protein>
<sequence length="289" mass="30944">MSSPSQTPGPSPTQSPSQSRSNSVVNPPAQQQSSSGGLAQSPSPSPSPTRGGSSSRPPSHPPTPSASQPNSRAPSLAPSPHIQHVSRGSSQGPTPPPSKSPSQSGLKPISRNPSLVPNVPFLPMLSPSPANSASYIGPMRRIPSYIAPYIPRFMREGPFFHPPTSPLPQNSCFPCTFPCPPPPPPPPPNSFYFPLLPPPPHIPRLSCSYPTPPALFTPPSSLSYTLPVDVLVSQKPHVVPTMLPPTFYTPFSRFYTHPRPRRVIRRSGQSPLSTYDIGSTRTVHFFRGS</sequence>
<gene>
    <name evidence="2" type="primary">LOC123522752</name>
</gene>
<dbReference type="Proteomes" id="UP000694863">
    <property type="component" value="Unplaced"/>
</dbReference>
<accession>A0AC55DVM4</accession>
<evidence type="ECO:0000313" key="1">
    <source>
        <dbReference type="Proteomes" id="UP000694863"/>
    </source>
</evidence>